<dbReference type="Pfam" id="PF09838">
    <property type="entry name" value="DUF2065"/>
    <property type="match status" value="1"/>
</dbReference>
<evidence type="ECO:0000256" key="1">
    <source>
        <dbReference type="SAM" id="Phobius"/>
    </source>
</evidence>
<dbReference type="Proteomes" id="UP000093080">
    <property type="component" value="Unassembled WGS sequence"/>
</dbReference>
<accession>A0A1B9F3V0</accession>
<feature type="transmembrane region" description="Helical" evidence="1">
    <location>
        <begin position="6"/>
        <end position="22"/>
    </location>
</feature>
<organism evidence="2 3">
    <name type="scientific">Dissulfuribacter thermophilus</name>
    <dbReference type="NCBI Taxonomy" id="1156395"/>
    <lineage>
        <taxon>Bacteria</taxon>
        <taxon>Pseudomonadati</taxon>
        <taxon>Thermodesulfobacteriota</taxon>
        <taxon>Dissulfuribacteria</taxon>
        <taxon>Dissulfuribacterales</taxon>
        <taxon>Dissulfuribacteraceae</taxon>
        <taxon>Dissulfuribacter</taxon>
    </lineage>
</organism>
<keyword evidence="1" id="KW-1133">Transmembrane helix</keyword>
<evidence type="ECO:0000313" key="3">
    <source>
        <dbReference type="Proteomes" id="UP000093080"/>
    </source>
</evidence>
<protein>
    <recommendedName>
        <fullName evidence="4">DUF2065 domain-containing protein</fullName>
    </recommendedName>
</protein>
<dbReference type="OrthoDB" id="9815199at2"/>
<reference evidence="2 3" key="1">
    <citation type="submission" date="2016-06" db="EMBL/GenBank/DDBJ databases">
        <title>Respiratory ammonification of nitrate coupled to the oxidation of elemental sulfur in deep-sea autotrophic thermophilic bacteria.</title>
        <authorList>
            <person name="Slobodkina G.B."/>
            <person name="Mardanov A.V."/>
            <person name="Ravin N.V."/>
            <person name="Frolova A.A."/>
            <person name="Viryasiv M.B."/>
            <person name="Chernyh N.A."/>
            <person name="Bonch-Osmolovskaya E.A."/>
            <person name="Slobodkin A.I."/>
        </authorList>
    </citation>
    <scope>NUCLEOTIDE SEQUENCE [LARGE SCALE GENOMIC DNA]</scope>
    <source>
        <strain evidence="2 3">S69</strain>
    </source>
</reference>
<evidence type="ECO:0008006" key="4">
    <source>
        <dbReference type="Google" id="ProtNLM"/>
    </source>
</evidence>
<keyword evidence="1" id="KW-0472">Membrane</keyword>
<dbReference type="EMBL" id="MAGO01000011">
    <property type="protein sequence ID" value="OCC14505.1"/>
    <property type="molecule type" value="Genomic_DNA"/>
</dbReference>
<proteinExistence type="predicted"/>
<dbReference type="AlphaFoldDB" id="A0A1B9F3V0"/>
<keyword evidence="1" id="KW-0812">Transmembrane</keyword>
<gene>
    <name evidence="2" type="ORF">DBT_2046</name>
</gene>
<sequence length="66" mass="7753">MKYFFTAFGLMLIFEGLIYFAIPEHMIRFLKEIETWPPERLKLFGLFSILTGLFICFLATKSQILG</sequence>
<dbReference type="InterPro" id="IPR019201">
    <property type="entry name" value="DUF2065"/>
</dbReference>
<dbReference type="STRING" id="1156395.DBT_2046"/>
<feature type="transmembrane region" description="Helical" evidence="1">
    <location>
        <begin position="43"/>
        <end position="60"/>
    </location>
</feature>
<comment type="caution">
    <text evidence="2">The sequence shown here is derived from an EMBL/GenBank/DDBJ whole genome shotgun (WGS) entry which is preliminary data.</text>
</comment>
<evidence type="ECO:0000313" key="2">
    <source>
        <dbReference type="EMBL" id="OCC14505.1"/>
    </source>
</evidence>
<keyword evidence="3" id="KW-1185">Reference proteome</keyword>
<dbReference type="RefSeq" id="WP_067619808.1">
    <property type="nucleotide sequence ID" value="NZ_MAGO01000011.1"/>
</dbReference>
<name>A0A1B9F3V0_9BACT</name>